<gene>
    <name evidence="1" type="ORF">L2E82_16412</name>
</gene>
<reference evidence="1 2" key="2">
    <citation type="journal article" date="2022" name="Mol. Ecol. Resour.">
        <title>The genomes of chicory, endive, great burdock and yacon provide insights into Asteraceae paleo-polyploidization history and plant inulin production.</title>
        <authorList>
            <person name="Fan W."/>
            <person name="Wang S."/>
            <person name="Wang H."/>
            <person name="Wang A."/>
            <person name="Jiang F."/>
            <person name="Liu H."/>
            <person name="Zhao H."/>
            <person name="Xu D."/>
            <person name="Zhang Y."/>
        </authorList>
    </citation>
    <scope>NUCLEOTIDE SEQUENCE [LARGE SCALE GENOMIC DNA]</scope>
    <source>
        <strain evidence="2">cv. Punajuju</strain>
        <tissue evidence="1">Leaves</tissue>
    </source>
</reference>
<organism evidence="1 2">
    <name type="scientific">Cichorium intybus</name>
    <name type="common">Chicory</name>
    <dbReference type="NCBI Taxonomy" id="13427"/>
    <lineage>
        <taxon>Eukaryota</taxon>
        <taxon>Viridiplantae</taxon>
        <taxon>Streptophyta</taxon>
        <taxon>Embryophyta</taxon>
        <taxon>Tracheophyta</taxon>
        <taxon>Spermatophyta</taxon>
        <taxon>Magnoliopsida</taxon>
        <taxon>eudicotyledons</taxon>
        <taxon>Gunneridae</taxon>
        <taxon>Pentapetalae</taxon>
        <taxon>asterids</taxon>
        <taxon>campanulids</taxon>
        <taxon>Asterales</taxon>
        <taxon>Asteraceae</taxon>
        <taxon>Cichorioideae</taxon>
        <taxon>Cichorieae</taxon>
        <taxon>Cichoriinae</taxon>
        <taxon>Cichorium</taxon>
    </lineage>
</organism>
<dbReference type="Proteomes" id="UP001055811">
    <property type="component" value="Linkage Group LG03"/>
</dbReference>
<evidence type="ECO:0000313" key="2">
    <source>
        <dbReference type="Proteomes" id="UP001055811"/>
    </source>
</evidence>
<accession>A0ACB9F5F9</accession>
<keyword evidence="2" id="KW-1185">Reference proteome</keyword>
<reference evidence="2" key="1">
    <citation type="journal article" date="2022" name="Mol. Ecol. Resour.">
        <title>The genomes of chicory, endive, great burdock and yacon provide insights into Asteraceae palaeo-polyploidization history and plant inulin production.</title>
        <authorList>
            <person name="Fan W."/>
            <person name="Wang S."/>
            <person name="Wang H."/>
            <person name="Wang A."/>
            <person name="Jiang F."/>
            <person name="Liu H."/>
            <person name="Zhao H."/>
            <person name="Xu D."/>
            <person name="Zhang Y."/>
        </authorList>
    </citation>
    <scope>NUCLEOTIDE SEQUENCE [LARGE SCALE GENOMIC DNA]</scope>
    <source>
        <strain evidence="2">cv. Punajuju</strain>
    </source>
</reference>
<evidence type="ECO:0000313" key="1">
    <source>
        <dbReference type="EMBL" id="KAI3766357.1"/>
    </source>
</evidence>
<name>A0ACB9F5F9_CICIN</name>
<dbReference type="EMBL" id="CM042011">
    <property type="protein sequence ID" value="KAI3766357.1"/>
    <property type="molecule type" value="Genomic_DNA"/>
</dbReference>
<comment type="caution">
    <text evidence="1">The sequence shown here is derived from an EMBL/GenBank/DDBJ whole genome shotgun (WGS) entry which is preliminary data.</text>
</comment>
<sequence>MVGVASFHHLYIRFSWILGAFQQFLSHICGMCVDLCKIRFRWNIYIYVELWIFFICEVIMVQVYTCVV</sequence>
<protein>
    <submittedName>
        <fullName evidence="1">Uncharacterized protein</fullName>
    </submittedName>
</protein>
<proteinExistence type="predicted"/>